<evidence type="ECO:0000256" key="12">
    <source>
        <dbReference type="ARBA" id="ARBA00022781"/>
    </source>
</evidence>
<feature type="binding site" description="covalent" evidence="21">
    <location>
        <position position="224"/>
    </location>
    <ligand>
        <name>heme c</name>
        <dbReference type="ChEBI" id="CHEBI:61717"/>
        <label>2</label>
    </ligand>
</feature>
<comment type="subunit">
    <text evidence="19">Component of the cbb3-type cytochrome c oxidase.</text>
</comment>
<dbReference type="GO" id="GO:0020037">
    <property type="term" value="F:heme binding"/>
    <property type="evidence" value="ECO:0007669"/>
    <property type="project" value="InterPro"/>
</dbReference>
<evidence type="ECO:0000313" key="25">
    <source>
        <dbReference type="Proteomes" id="UP000058012"/>
    </source>
</evidence>
<dbReference type="STRING" id="1117702.AQZ52_16980"/>
<dbReference type="UniPathway" id="UPA00705"/>
<dbReference type="GO" id="GO:0006119">
    <property type="term" value="P:oxidative phosphorylation"/>
    <property type="evidence" value="ECO:0007669"/>
    <property type="project" value="UniProtKB-UniPathway"/>
</dbReference>
<dbReference type="Gene3D" id="1.10.760.10">
    <property type="entry name" value="Cytochrome c-like domain"/>
    <property type="match status" value="2"/>
</dbReference>
<dbReference type="GO" id="GO:0016491">
    <property type="term" value="F:oxidoreductase activity"/>
    <property type="evidence" value="ECO:0007669"/>
    <property type="project" value="UniProtKB-KW"/>
</dbReference>
<dbReference type="PIRSF" id="PIRSF000006">
    <property type="entry name" value="Cbb3-Cox_fixP"/>
    <property type="match status" value="1"/>
</dbReference>
<keyword evidence="18 19" id="KW-0472">Membrane</keyword>
<evidence type="ECO:0000256" key="22">
    <source>
        <dbReference type="SAM" id="Phobius"/>
    </source>
</evidence>
<evidence type="ECO:0000256" key="10">
    <source>
        <dbReference type="ARBA" id="ARBA00022723"/>
    </source>
</evidence>
<sequence>MTHDSSHHGKVIDHATGTAKVGHEWDGIEELDTPLPRWWLWTFYASIAFALVYVVLYPAIPMLHSASTGTLGWTSRGALAGDLAHEKAEHQAVRNAIAATPIEALAANPSLQRAAIEGGRAAFKVNCVQCHGAGAAGAKGYPNLNDDDWLWGGDLDTIQQTLINGIRYPGNDQTRSSLMPSFGRDGILTAAQVQDVVSHVRVISKQDPASAASARGAVLFANNCAVCHGANGEGNRSVGAPRLSDKIWLYGGDRAALTNTVTNAHAGVMPAWTGRLDPVTIKMLAVYVHSLGGGEAAPAPAPAAPATPAAGAAQ</sequence>
<proteinExistence type="inferred from homology"/>
<reference evidence="24 25" key="1">
    <citation type="submission" date="2015-10" db="EMBL/GenBank/DDBJ databases">
        <title>Draft genome sequence of Novosphingobium fuchskuhlense DSM 25065 isolated from a surface water sample of the southwest basin of Lake Grosse Fuchskuhle.</title>
        <authorList>
            <person name="Ruckert C."/>
            <person name="Winkler A."/>
            <person name="Glaeser J."/>
            <person name="Grossart H.-P."/>
            <person name="Kalinowski J."/>
            <person name="Glaeser S."/>
        </authorList>
    </citation>
    <scope>NUCLEOTIDE SEQUENCE [LARGE SCALE GENOMIC DNA]</scope>
    <source>
        <strain evidence="24 25">FNE08-7</strain>
    </source>
</reference>
<keyword evidence="11" id="KW-0677">Repeat</keyword>
<keyword evidence="16 19" id="KW-0408">Iron</keyword>
<evidence type="ECO:0000256" key="2">
    <source>
        <dbReference type="ARBA" id="ARBA00004673"/>
    </source>
</evidence>
<evidence type="ECO:0000256" key="20">
    <source>
        <dbReference type="PIRSR" id="PIRSR000006-1"/>
    </source>
</evidence>
<dbReference type="InterPro" id="IPR050597">
    <property type="entry name" value="Cytochrome_c_Oxidase_Subunit"/>
</dbReference>
<dbReference type="EMBL" id="LLZS01000009">
    <property type="protein sequence ID" value="KUR70500.1"/>
    <property type="molecule type" value="Genomic_DNA"/>
</dbReference>
<feature type="binding site" description="axial binding residue" evidence="20">
    <location>
        <position position="131"/>
    </location>
    <ligand>
        <name>heme c</name>
        <dbReference type="ChEBI" id="CHEBI:61717"/>
        <label>1</label>
    </ligand>
    <ligandPart>
        <name>Fe</name>
        <dbReference type="ChEBI" id="CHEBI:18248"/>
    </ligandPart>
</feature>
<dbReference type="InterPro" id="IPR009056">
    <property type="entry name" value="Cyt_c-like_dom"/>
</dbReference>
<dbReference type="Proteomes" id="UP000058012">
    <property type="component" value="Unassembled WGS sequence"/>
</dbReference>
<evidence type="ECO:0000256" key="5">
    <source>
        <dbReference type="ARBA" id="ARBA00022475"/>
    </source>
</evidence>
<dbReference type="InterPro" id="IPR032858">
    <property type="entry name" value="CcoP_N"/>
</dbReference>
<dbReference type="PRINTS" id="PR00605">
    <property type="entry name" value="CYTCHROMECIC"/>
</dbReference>
<protein>
    <recommendedName>
        <fullName evidence="19">Cbb3-type cytochrome c oxidase subunit</fullName>
    </recommendedName>
</protein>
<evidence type="ECO:0000256" key="15">
    <source>
        <dbReference type="ARBA" id="ARBA00023002"/>
    </source>
</evidence>
<keyword evidence="12 19" id="KW-0375">Hydrogen ion transport</keyword>
<evidence type="ECO:0000259" key="23">
    <source>
        <dbReference type="PROSITE" id="PS51007"/>
    </source>
</evidence>
<dbReference type="GO" id="GO:1902600">
    <property type="term" value="P:proton transmembrane transport"/>
    <property type="evidence" value="ECO:0007669"/>
    <property type="project" value="UniProtKB-KW"/>
</dbReference>
<dbReference type="SUPFAM" id="SSF46626">
    <property type="entry name" value="Cytochrome c"/>
    <property type="match status" value="2"/>
</dbReference>
<dbReference type="GO" id="GO:0005886">
    <property type="term" value="C:plasma membrane"/>
    <property type="evidence" value="ECO:0007669"/>
    <property type="project" value="UniProtKB-SubCell"/>
</dbReference>
<keyword evidence="5 19" id="KW-1003">Cell membrane</keyword>
<dbReference type="InterPro" id="IPR038414">
    <property type="entry name" value="CcoP_N_sf"/>
</dbReference>
<dbReference type="InterPro" id="IPR008168">
    <property type="entry name" value="Cyt_C_IC"/>
</dbReference>
<dbReference type="Pfam" id="PF13442">
    <property type="entry name" value="Cytochrome_CBB3"/>
    <property type="match status" value="2"/>
</dbReference>
<evidence type="ECO:0000256" key="18">
    <source>
        <dbReference type="ARBA" id="ARBA00023136"/>
    </source>
</evidence>
<feature type="binding site" description="axial binding residue" evidence="20">
    <location>
        <position position="179"/>
    </location>
    <ligand>
        <name>heme c</name>
        <dbReference type="ChEBI" id="CHEBI:61717"/>
        <label>2</label>
    </ligand>
    <ligandPart>
        <name>Fe</name>
        <dbReference type="ChEBI" id="CHEBI:18248"/>
    </ligandPart>
</feature>
<keyword evidence="14 22" id="KW-1133">Transmembrane helix</keyword>
<organism evidence="24 25">
    <name type="scientific">Novosphingobium fuchskuhlense</name>
    <dbReference type="NCBI Taxonomy" id="1117702"/>
    <lineage>
        <taxon>Bacteria</taxon>
        <taxon>Pseudomonadati</taxon>
        <taxon>Pseudomonadota</taxon>
        <taxon>Alphaproteobacteria</taxon>
        <taxon>Sphingomonadales</taxon>
        <taxon>Sphingomonadaceae</taxon>
        <taxon>Novosphingobium</taxon>
    </lineage>
</organism>
<comment type="caution">
    <text evidence="24">The sequence shown here is derived from an EMBL/GenBank/DDBJ whole genome shotgun (WGS) entry which is preliminary data.</text>
</comment>
<keyword evidence="13 19" id="KW-0249">Electron transport</keyword>
<comment type="pathway">
    <text evidence="2 19">Energy metabolism; oxidative phosphorylation.</text>
</comment>
<comment type="subcellular location">
    <subcellularLocation>
        <location evidence="1 19">Cell inner membrane</location>
    </subcellularLocation>
</comment>
<keyword evidence="7 19" id="KW-0349">Heme</keyword>
<evidence type="ECO:0000256" key="16">
    <source>
        <dbReference type="ARBA" id="ARBA00023004"/>
    </source>
</evidence>
<dbReference type="RefSeq" id="WP_067913708.1">
    <property type="nucleotide sequence ID" value="NZ_KQ954246.1"/>
</dbReference>
<dbReference type="PANTHER" id="PTHR33751:SF1">
    <property type="entry name" value="CBB3-TYPE CYTOCHROME C OXIDASE SUBUNIT FIXP"/>
    <property type="match status" value="1"/>
</dbReference>
<keyword evidence="17 19" id="KW-0406">Ion transport</keyword>
<evidence type="ECO:0000256" key="6">
    <source>
        <dbReference type="ARBA" id="ARBA00022519"/>
    </source>
</evidence>
<dbReference type="GO" id="GO:0005506">
    <property type="term" value="F:iron ion binding"/>
    <property type="evidence" value="ECO:0007669"/>
    <property type="project" value="InterPro"/>
</dbReference>
<keyword evidence="15 19" id="KW-0560">Oxidoreductase</keyword>
<evidence type="ECO:0000256" key="9">
    <source>
        <dbReference type="ARBA" id="ARBA00022692"/>
    </source>
</evidence>
<accession>A0A117UTD0</accession>
<dbReference type="InterPro" id="IPR004678">
    <property type="entry name" value="Cyt_c_oxidase_cbb3_su3"/>
</dbReference>
<evidence type="ECO:0000256" key="19">
    <source>
        <dbReference type="PIRNR" id="PIRNR000006"/>
    </source>
</evidence>
<feature type="binding site" description="axial binding residue" evidence="20">
    <location>
        <position position="269"/>
    </location>
    <ligand>
        <name>heme c</name>
        <dbReference type="ChEBI" id="CHEBI:61717"/>
        <label>1</label>
    </ligand>
    <ligandPart>
        <name>Fe</name>
        <dbReference type="ChEBI" id="CHEBI:18248"/>
    </ligandPart>
</feature>
<evidence type="ECO:0000256" key="14">
    <source>
        <dbReference type="ARBA" id="ARBA00022989"/>
    </source>
</evidence>
<evidence type="ECO:0000256" key="1">
    <source>
        <dbReference type="ARBA" id="ARBA00004533"/>
    </source>
</evidence>
<feature type="domain" description="Cytochrome c" evidence="23">
    <location>
        <begin position="114"/>
        <end position="204"/>
    </location>
</feature>
<comment type="similarity">
    <text evidence="3 19">Belongs to the CcoP / FixP family.</text>
</comment>
<comment type="cofactor">
    <cofactor evidence="19 21">
        <name>heme c</name>
        <dbReference type="ChEBI" id="CHEBI:61717"/>
    </cofactor>
    <text evidence="19 21">Binds 2 heme C groups per subunit.</text>
</comment>
<feature type="binding site" description="axial binding residue" evidence="20">
    <location>
        <position position="228"/>
    </location>
    <ligand>
        <name>heme c</name>
        <dbReference type="ChEBI" id="CHEBI:61717"/>
        <label>2</label>
    </ligand>
    <ligandPart>
        <name>Fe</name>
        <dbReference type="ChEBI" id="CHEBI:18248"/>
    </ligandPart>
</feature>
<comment type="function">
    <text evidence="19">C-type cytochrome. Part of the cbb3-type cytochrome c oxidase complex.</text>
</comment>
<dbReference type="InterPro" id="IPR036909">
    <property type="entry name" value="Cyt_c-like_dom_sf"/>
</dbReference>
<evidence type="ECO:0000256" key="11">
    <source>
        <dbReference type="ARBA" id="ARBA00022737"/>
    </source>
</evidence>
<dbReference type="Pfam" id="PF14715">
    <property type="entry name" value="FixP_N"/>
    <property type="match status" value="1"/>
</dbReference>
<evidence type="ECO:0000256" key="7">
    <source>
        <dbReference type="ARBA" id="ARBA00022617"/>
    </source>
</evidence>
<evidence type="ECO:0000256" key="3">
    <source>
        <dbReference type="ARBA" id="ARBA00006113"/>
    </source>
</evidence>
<evidence type="ECO:0000256" key="17">
    <source>
        <dbReference type="ARBA" id="ARBA00023065"/>
    </source>
</evidence>
<feature type="binding site" description="covalent" evidence="21">
    <location>
        <position position="127"/>
    </location>
    <ligand>
        <name>heme c</name>
        <dbReference type="ChEBI" id="CHEBI:61717"/>
        <label>1</label>
    </ligand>
</feature>
<name>A0A117UTD0_9SPHN</name>
<evidence type="ECO:0000256" key="21">
    <source>
        <dbReference type="PIRSR" id="PIRSR000006-2"/>
    </source>
</evidence>
<keyword evidence="25" id="KW-1185">Reference proteome</keyword>
<evidence type="ECO:0000256" key="4">
    <source>
        <dbReference type="ARBA" id="ARBA00022448"/>
    </source>
</evidence>
<keyword evidence="8 19" id="KW-0679">Respiratory chain</keyword>
<feature type="binding site" description="covalent" evidence="21">
    <location>
        <position position="227"/>
    </location>
    <ligand>
        <name>heme c</name>
        <dbReference type="ChEBI" id="CHEBI:61717"/>
        <label>2</label>
    </ligand>
</feature>
<dbReference type="PANTHER" id="PTHR33751">
    <property type="entry name" value="CBB3-TYPE CYTOCHROME C OXIDASE SUBUNIT FIXP"/>
    <property type="match status" value="1"/>
</dbReference>
<feature type="binding site" description="covalent" evidence="21">
    <location>
        <position position="130"/>
    </location>
    <ligand>
        <name>heme c</name>
        <dbReference type="ChEBI" id="CHEBI:61717"/>
        <label>1</label>
    </ligand>
</feature>
<dbReference type="Gene3D" id="6.10.280.130">
    <property type="match status" value="1"/>
</dbReference>
<feature type="transmembrane region" description="Helical" evidence="22">
    <location>
        <begin position="38"/>
        <end position="60"/>
    </location>
</feature>
<evidence type="ECO:0000256" key="8">
    <source>
        <dbReference type="ARBA" id="ARBA00022660"/>
    </source>
</evidence>
<feature type="domain" description="Cytochrome c" evidence="23">
    <location>
        <begin position="211"/>
        <end position="292"/>
    </location>
</feature>
<dbReference type="NCBIfam" id="TIGR00782">
    <property type="entry name" value="ccoP"/>
    <property type="match status" value="1"/>
</dbReference>
<evidence type="ECO:0000313" key="24">
    <source>
        <dbReference type="EMBL" id="KUR70500.1"/>
    </source>
</evidence>
<keyword evidence="4 19" id="KW-0813">Transport</keyword>
<keyword evidence="6 19" id="KW-0997">Cell inner membrane</keyword>
<gene>
    <name evidence="24" type="ORF">AQZ52_16980</name>
</gene>
<dbReference type="GO" id="GO:0009055">
    <property type="term" value="F:electron transfer activity"/>
    <property type="evidence" value="ECO:0007669"/>
    <property type="project" value="InterPro"/>
</dbReference>
<keyword evidence="10 19" id="KW-0479">Metal-binding</keyword>
<dbReference type="PROSITE" id="PS51007">
    <property type="entry name" value="CYTC"/>
    <property type="match status" value="2"/>
</dbReference>
<keyword evidence="9 22" id="KW-0812">Transmembrane</keyword>
<dbReference type="AlphaFoldDB" id="A0A117UTD0"/>
<evidence type="ECO:0000256" key="13">
    <source>
        <dbReference type="ARBA" id="ARBA00022982"/>
    </source>
</evidence>